<dbReference type="EMBL" id="LTBA01000001">
    <property type="protein sequence ID" value="KYH35722.1"/>
    <property type="molecule type" value="Genomic_DNA"/>
</dbReference>
<accession>A0A151B7L2</accession>
<dbReference type="AlphaFoldDB" id="A0A151B7L2"/>
<evidence type="ECO:0008006" key="3">
    <source>
        <dbReference type="Google" id="ProtNLM"/>
    </source>
</evidence>
<comment type="caution">
    <text evidence="1">The sequence shown here is derived from an EMBL/GenBank/DDBJ whole genome shotgun (WGS) entry which is preliminary data.</text>
</comment>
<dbReference type="STRING" id="1121338.CLTEP_01150"/>
<dbReference type="Proteomes" id="UP000075531">
    <property type="component" value="Unassembled WGS sequence"/>
</dbReference>
<proteinExistence type="predicted"/>
<dbReference type="OrthoDB" id="1953933at2"/>
<dbReference type="SUPFAM" id="SSF55729">
    <property type="entry name" value="Acyl-CoA N-acyltransferases (Nat)"/>
    <property type="match status" value="1"/>
</dbReference>
<sequence>MLEIRRANKEELQGKIYLKNINLPNTLFIIENENVLGWATYDLINNYGILKELYINPMYTILKDALIRSILNMMDYLNVNYFLLENDDETLYRKIGFKNLETNNIFHIDSNKYLYISIEEFFNSSCQCSCNKTN</sequence>
<dbReference type="RefSeq" id="WP_066820956.1">
    <property type="nucleotide sequence ID" value="NZ_LTBA01000001.1"/>
</dbReference>
<evidence type="ECO:0000313" key="1">
    <source>
        <dbReference type="EMBL" id="KYH35722.1"/>
    </source>
</evidence>
<protein>
    <recommendedName>
        <fullName evidence="3">N-acetyltransferase domain-containing protein</fullName>
    </recommendedName>
</protein>
<dbReference type="InterPro" id="IPR016181">
    <property type="entry name" value="Acyl_CoA_acyltransferase"/>
</dbReference>
<keyword evidence="2" id="KW-1185">Reference proteome</keyword>
<dbReference type="PATRIC" id="fig|1121338.3.peg.117"/>
<evidence type="ECO:0000313" key="2">
    <source>
        <dbReference type="Proteomes" id="UP000075531"/>
    </source>
</evidence>
<organism evidence="1 2">
    <name type="scientific">Clostridium tepidiprofundi DSM 19306</name>
    <dbReference type="NCBI Taxonomy" id="1121338"/>
    <lineage>
        <taxon>Bacteria</taxon>
        <taxon>Bacillati</taxon>
        <taxon>Bacillota</taxon>
        <taxon>Clostridia</taxon>
        <taxon>Eubacteriales</taxon>
        <taxon>Clostridiaceae</taxon>
        <taxon>Clostridium</taxon>
    </lineage>
</organism>
<reference evidence="1 2" key="1">
    <citation type="submission" date="2016-02" db="EMBL/GenBank/DDBJ databases">
        <title>Genome sequence of Clostridium tepidiprofundi DSM 19306.</title>
        <authorList>
            <person name="Poehlein A."/>
            <person name="Daniel R."/>
        </authorList>
    </citation>
    <scope>NUCLEOTIDE SEQUENCE [LARGE SCALE GENOMIC DNA]</scope>
    <source>
        <strain evidence="1 2">DSM 19306</strain>
    </source>
</reference>
<name>A0A151B7L2_9CLOT</name>
<gene>
    <name evidence="1" type="ORF">CLTEP_01150</name>
</gene>